<dbReference type="Proteomes" id="UP000277580">
    <property type="component" value="Unassembled WGS sequence"/>
</dbReference>
<keyword evidence="6 10" id="KW-0479">Metal-binding</keyword>
<evidence type="ECO:0000256" key="10">
    <source>
        <dbReference type="RuleBase" id="RU362019"/>
    </source>
</evidence>
<dbReference type="FunFam" id="3.30.1330.30:FF:000008">
    <property type="entry name" value="Protein pelota homolog"/>
    <property type="match status" value="1"/>
</dbReference>
<dbReference type="SMART" id="SM01194">
    <property type="entry name" value="eRF1_1"/>
    <property type="match status" value="1"/>
</dbReference>
<dbReference type="FunFam" id="2.30.30.870:FF:000001">
    <property type="entry name" value="Protein pelota homolog"/>
    <property type="match status" value="1"/>
</dbReference>
<keyword evidence="8" id="KW-0469">Meiosis</keyword>
<dbReference type="FunFam" id="3.30.420.60:FF:000004">
    <property type="entry name" value="Protein DOM34 homolog"/>
    <property type="match status" value="1"/>
</dbReference>
<keyword evidence="4 10" id="KW-0963">Cytoplasm</keyword>
<dbReference type="Pfam" id="PF26356">
    <property type="entry name" value="Pelota_N"/>
    <property type="match status" value="1"/>
</dbReference>
<accession>A0A3N4L1K1</accession>
<dbReference type="GO" id="GO:0005737">
    <property type="term" value="C:cytoplasm"/>
    <property type="evidence" value="ECO:0007669"/>
    <property type="project" value="UniProtKB-SubCell"/>
</dbReference>
<evidence type="ECO:0000259" key="11">
    <source>
        <dbReference type="SMART" id="SM01194"/>
    </source>
</evidence>
<dbReference type="InterPro" id="IPR038069">
    <property type="entry name" value="Pelota/DOM34_N"/>
</dbReference>
<dbReference type="SUPFAM" id="SSF159065">
    <property type="entry name" value="Dom34/Pelota N-terminal domain-like"/>
    <property type="match status" value="1"/>
</dbReference>
<evidence type="ECO:0000313" key="12">
    <source>
        <dbReference type="EMBL" id="RPB16696.1"/>
    </source>
</evidence>
<evidence type="ECO:0000313" key="13">
    <source>
        <dbReference type="Proteomes" id="UP000277580"/>
    </source>
</evidence>
<dbReference type="InterPro" id="IPR005142">
    <property type="entry name" value="eRF1_3"/>
</dbReference>
<dbReference type="GO" id="GO:0071025">
    <property type="term" value="P:RNA surveillance"/>
    <property type="evidence" value="ECO:0007669"/>
    <property type="project" value="InterPro"/>
</dbReference>
<dbReference type="OrthoDB" id="10249111at2759"/>
<dbReference type="Gene3D" id="3.30.1330.30">
    <property type="match status" value="1"/>
</dbReference>
<dbReference type="InterPro" id="IPR058547">
    <property type="entry name" value="Pelota_N"/>
</dbReference>
<dbReference type="SUPFAM" id="SSF53137">
    <property type="entry name" value="Translational machinery components"/>
    <property type="match status" value="1"/>
</dbReference>
<dbReference type="Gene3D" id="3.30.420.60">
    <property type="entry name" value="eRF1 domain 2"/>
    <property type="match status" value="1"/>
</dbReference>
<keyword evidence="13" id="KW-1185">Reference proteome</keyword>
<dbReference type="InterPro" id="IPR005141">
    <property type="entry name" value="eRF1_2"/>
</dbReference>
<dbReference type="Pfam" id="PF03464">
    <property type="entry name" value="eRF1_2"/>
    <property type="match status" value="1"/>
</dbReference>
<comment type="function">
    <text evidence="10">Component of the Dom34-Hbs1 complex, a complex that recognizes stalled ribosomes and triggers the No-Go Decay (NGD) pathway (PubMed:20890290). In the Dom34-Hbs1 complex, dom34 recognizes ribosomes stalled at the 3' end of an mRNA and engages stalled ribosomes by destabilizing mRNA in the mRNA channel. Following ribosome-binding, the Dom34-Hbs1 complex promotes the disassembly of stalled ribosomes, followed by degradation of damaged mRNAs as part of the NGD pathway.</text>
</comment>
<dbReference type="InParanoid" id="A0A3N4L1K1"/>
<evidence type="ECO:0000256" key="5">
    <source>
        <dbReference type="ARBA" id="ARBA00022618"/>
    </source>
</evidence>
<dbReference type="AlphaFoldDB" id="A0A3N4L1K1"/>
<dbReference type="STRING" id="1392247.A0A3N4L1K1"/>
<reference evidence="12 13" key="1">
    <citation type="journal article" date="2018" name="Nat. Ecol. Evol.">
        <title>Pezizomycetes genomes reveal the molecular basis of ectomycorrhizal truffle lifestyle.</title>
        <authorList>
            <person name="Murat C."/>
            <person name="Payen T."/>
            <person name="Noel B."/>
            <person name="Kuo A."/>
            <person name="Morin E."/>
            <person name="Chen J."/>
            <person name="Kohler A."/>
            <person name="Krizsan K."/>
            <person name="Balestrini R."/>
            <person name="Da Silva C."/>
            <person name="Montanini B."/>
            <person name="Hainaut M."/>
            <person name="Levati E."/>
            <person name="Barry K.W."/>
            <person name="Belfiori B."/>
            <person name="Cichocki N."/>
            <person name="Clum A."/>
            <person name="Dockter R.B."/>
            <person name="Fauchery L."/>
            <person name="Guy J."/>
            <person name="Iotti M."/>
            <person name="Le Tacon F."/>
            <person name="Lindquist E.A."/>
            <person name="Lipzen A."/>
            <person name="Malagnac F."/>
            <person name="Mello A."/>
            <person name="Molinier V."/>
            <person name="Miyauchi S."/>
            <person name="Poulain J."/>
            <person name="Riccioni C."/>
            <person name="Rubini A."/>
            <person name="Sitrit Y."/>
            <person name="Splivallo R."/>
            <person name="Traeger S."/>
            <person name="Wang M."/>
            <person name="Zifcakova L."/>
            <person name="Wipf D."/>
            <person name="Zambonelli A."/>
            <person name="Paolocci F."/>
            <person name="Nowrousian M."/>
            <person name="Ottonello S."/>
            <person name="Baldrian P."/>
            <person name="Spatafora J.W."/>
            <person name="Henrissat B."/>
            <person name="Nagy L.G."/>
            <person name="Aury J.M."/>
            <person name="Wincker P."/>
            <person name="Grigoriev I.V."/>
            <person name="Bonfante P."/>
            <person name="Martin F.M."/>
        </authorList>
    </citation>
    <scope>NUCLEOTIDE SEQUENCE [LARGE SCALE GENOMIC DNA]</scope>
    <source>
        <strain evidence="12 13">CCBAS932</strain>
    </source>
</reference>
<dbReference type="GO" id="GO:0070966">
    <property type="term" value="P:nuclear-transcribed mRNA catabolic process, no-go decay"/>
    <property type="evidence" value="ECO:0007669"/>
    <property type="project" value="InterPro"/>
</dbReference>
<dbReference type="SUPFAM" id="SSF55315">
    <property type="entry name" value="L30e-like"/>
    <property type="match status" value="1"/>
</dbReference>
<comment type="similarity">
    <text evidence="3 10">Belongs to the eukaryotic release factor 1 family. Pelota subfamily.</text>
</comment>
<keyword evidence="5" id="KW-0132">Cell division</keyword>
<evidence type="ECO:0000256" key="8">
    <source>
        <dbReference type="ARBA" id="ARBA00023254"/>
    </source>
</evidence>
<dbReference type="GO" id="GO:0006412">
    <property type="term" value="P:translation"/>
    <property type="evidence" value="ECO:0007669"/>
    <property type="project" value="UniProtKB-ARBA"/>
</dbReference>
<dbReference type="PANTHER" id="PTHR10853">
    <property type="entry name" value="PELOTA"/>
    <property type="match status" value="1"/>
</dbReference>
<evidence type="ECO:0000256" key="4">
    <source>
        <dbReference type="ARBA" id="ARBA00022490"/>
    </source>
</evidence>
<dbReference type="PANTHER" id="PTHR10853:SF0">
    <property type="entry name" value="PROTEIN PELOTA HOMOLOG"/>
    <property type="match status" value="1"/>
</dbReference>
<dbReference type="EMBL" id="ML119108">
    <property type="protein sequence ID" value="RPB16696.1"/>
    <property type="molecule type" value="Genomic_DNA"/>
</dbReference>
<organism evidence="12 13">
    <name type="scientific">Morchella conica CCBAS932</name>
    <dbReference type="NCBI Taxonomy" id="1392247"/>
    <lineage>
        <taxon>Eukaryota</taxon>
        <taxon>Fungi</taxon>
        <taxon>Dikarya</taxon>
        <taxon>Ascomycota</taxon>
        <taxon>Pezizomycotina</taxon>
        <taxon>Pezizomycetes</taxon>
        <taxon>Pezizales</taxon>
        <taxon>Morchellaceae</taxon>
        <taxon>Morchella</taxon>
    </lineage>
</organism>
<evidence type="ECO:0000256" key="3">
    <source>
        <dbReference type="ARBA" id="ARBA00009504"/>
    </source>
</evidence>
<evidence type="ECO:0000256" key="9">
    <source>
        <dbReference type="ARBA" id="ARBA00023306"/>
    </source>
</evidence>
<dbReference type="Pfam" id="PF03465">
    <property type="entry name" value="eRF1_3"/>
    <property type="match status" value="1"/>
</dbReference>
<proteinExistence type="inferred from homology"/>
<comment type="subcellular location">
    <subcellularLocation>
        <location evidence="2 10">Cytoplasm</location>
    </subcellularLocation>
</comment>
<sequence length="399" mass="44123">MKLIKRAIERDMTGFITLFPEEPEDMWHAFNLIRPGDRLRANALRRVTLESKTGSTQSQRVQTVLTITVDKVDFDAQAGQLHLNGRVCEENKYVAVGVHHTLDLELYRNFTVIKAEWDSVALEMVREACDARERSEIGAVVLQEGLANVCFITDHMTILRQKVEVPVPRKRKGITSSYEKFYEATYQSLLRHFDFTALKVILLASPGFVAEGLRAHIFAAALRTDARPVLVAKPKFVVVHCTSGHIHSLNEVLKSPAVTAKLTDTKFARETRAVERFFAMMSTDEARAWYGPREVARAVEKGAVGTLLVSNSLFRSEKVSERRRHVKMVEEVKRAGGEALVLSSIHESGVRLDGLGGIAAILTFPLMGLDEDSGGEEEGEGEEGPAVVAAAENGGGIIN</sequence>
<keyword evidence="9" id="KW-0131">Cell cycle</keyword>
<name>A0A3N4L1K1_9PEZI</name>
<feature type="domain" description="eRF1/Pelota-like N-terminal" evidence="11">
    <location>
        <begin position="1"/>
        <end position="130"/>
    </location>
</feature>
<dbReference type="InterPro" id="IPR004405">
    <property type="entry name" value="TF_pelota"/>
</dbReference>
<evidence type="ECO:0000256" key="6">
    <source>
        <dbReference type="ARBA" id="ARBA00022723"/>
    </source>
</evidence>
<evidence type="ECO:0000256" key="7">
    <source>
        <dbReference type="ARBA" id="ARBA00022776"/>
    </source>
</evidence>
<gene>
    <name evidence="12" type="ORF">P167DRAFT_516882</name>
</gene>
<dbReference type="GO" id="GO:0051301">
    <property type="term" value="P:cell division"/>
    <property type="evidence" value="ECO:0007669"/>
    <property type="project" value="UniProtKB-KW"/>
</dbReference>
<dbReference type="InterPro" id="IPR042226">
    <property type="entry name" value="eFR1_2_sf"/>
</dbReference>
<evidence type="ECO:0000256" key="2">
    <source>
        <dbReference type="ARBA" id="ARBA00004496"/>
    </source>
</evidence>
<dbReference type="GO" id="GO:0032790">
    <property type="term" value="P:ribosome disassembly"/>
    <property type="evidence" value="ECO:0007669"/>
    <property type="project" value="TreeGrafter"/>
</dbReference>
<dbReference type="FunCoup" id="A0A3N4L1K1">
    <property type="interactions" value="541"/>
</dbReference>
<dbReference type="Gene3D" id="2.30.30.870">
    <property type="entry name" value="Pelota, domain A"/>
    <property type="match status" value="1"/>
</dbReference>
<dbReference type="GO" id="GO:0070651">
    <property type="term" value="P:nonfunctional rRNA decay"/>
    <property type="evidence" value="ECO:0007669"/>
    <property type="project" value="TreeGrafter"/>
</dbReference>
<dbReference type="InterPro" id="IPR005140">
    <property type="entry name" value="eRF1_Pelota-like_N"/>
</dbReference>
<dbReference type="GO" id="GO:1990533">
    <property type="term" value="C:Dom34-Hbs1 complex"/>
    <property type="evidence" value="ECO:0007669"/>
    <property type="project" value="UniProtKB-ARBA"/>
</dbReference>
<dbReference type="InterPro" id="IPR029064">
    <property type="entry name" value="Ribosomal_eL30-like_sf"/>
</dbReference>
<dbReference type="GO" id="GO:0070481">
    <property type="term" value="P:nuclear-transcribed mRNA catabolic process, non-stop decay"/>
    <property type="evidence" value="ECO:0007669"/>
    <property type="project" value="InterPro"/>
</dbReference>
<evidence type="ECO:0000256" key="1">
    <source>
        <dbReference type="ARBA" id="ARBA00001968"/>
    </source>
</evidence>
<comment type="cofactor">
    <cofactor evidence="1 10">
        <name>a divalent metal cation</name>
        <dbReference type="ChEBI" id="CHEBI:60240"/>
    </cofactor>
</comment>
<dbReference type="NCBIfam" id="TIGR00111">
    <property type="entry name" value="pelota"/>
    <property type="match status" value="1"/>
</dbReference>
<keyword evidence="7" id="KW-0498">Mitosis</keyword>
<protein>
    <recommendedName>
        <fullName evidence="10">Protein DOM34 homolog</fullName>
    </recommendedName>
</protein>
<dbReference type="GO" id="GO:0046872">
    <property type="term" value="F:metal ion binding"/>
    <property type="evidence" value="ECO:0007669"/>
    <property type="project" value="UniProtKB-KW"/>
</dbReference>
<dbReference type="GO" id="GO:0051321">
    <property type="term" value="P:meiotic cell cycle"/>
    <property type="evidence" value="ECO:0007669"/>
    <property type="project" value="UniProtKB-KW"/>
</dbReference>